<sequence length="117" mass="13572">MKKITYLLLLFVCCSFLQTEDSYQSAITEIADAYNQKDADKIFNLFSSELQSSFTIDKVKDFVKDNQESNGLMGEFSFLMDDETGKRYLLEFENSTMILVLELSTDNKIIRLSLEEY</sequence>
<feature type="chain" id="PRO_5047240850" description="DUF3887 domain-containing protein" evidence="1">
    <location>
        <begin position="20"/>
        <end position="117"/>
    </location>
</feature>
<proteinExistence type="predicted"/>
<name>A0ABP7XC61_9FLAO</name>
<dbReference type="RefSeq" id="WP_344925105.1">
    <property type="nucleotide sequence ID" value="NZ_BAABCW010000002.1"/>
</dbReference>
<evidence type="ECO:0008006" key="4">
    <source>
        <dbReference type="Google" id="ProtNLM"/>
    </source>
</evidence>
<keyword evidence="3" id="KW-1185">Reference proteome</keyword>
<evidence type="ECO:0000313" key="2">
    <source>
        <dbReference type="EMBL" id="GAA4111218.1"/>
    </source>
</evidence>
<evidence type="ECO:0000313" key="3">
    <source>
        <dbReference type="Proteomes" id="UP001500459"/>
    </source>
</evidence>
<dbReference type="Proteomes" id="UP001500459">
    <property type="component" value="Unassembled WGS sequence"/>
</dbReference>
<evidence type="ECO:0000256" key="1">
    <source>
        <dbReference type="SAM" id="SignalP"/>
    </source>
</evidence>
<organism evidence="2 3">
    <name type="scientific">Aquimarina addita</name>
    <dbReference type="NCBI Taxonomy" id="870485"/>
    <lineage>
        <taxon>Bacteria</taxon>
        <taxon>Pseudomonadati</taxon>
        <taxon>Bacteroidota</taxon>
        <taxon>Flavobacteriia</taxon>
        <taxon>Flavobacteriales</taxon>
        <taxon>Flavobacteriaceae</taxon>
        <taxon>Aquimarina</taxon>
    </lineage>
</organism>
<reference evidence="3" key="1">
    <citation type="journal article" date="2019" name="Int. J. Syst. Evol. Microbiol.">
        <title>The Global Catalogue of Microorganisms (GCM) 10K type strain sequencing project: providing services to taxonomists for standard genome sequencing and annotation.</title>
        <authorList>
            <consortium name="The Broad Institute Genomics Platform"/>
            <consortium name="The Broad Institute Genome Sequencing Center for Infectious Disease"/>
            <person name="Wu L."/>
            <person name="Ma J."/>
        </authorList>
    </citation>
    <scope>NUCLEOTIDE SEQUENCE [LARGE SCALE GENOMIC DNA]</scope>
    <source>
        <strain evidence="3">JCM 17106</strain>
    </source>
</reference>
<accession>A0ABP7XC61</accession>
<dbReference type="EMBL" id="BAABCW010000002">
    <property type="protein sequence ID" value="GAA4111218.1"/>
    <property type="molecule type" value="Genomic_DNA"/>
</dbReference>
<protein>
    <recommendedName>
        <fullName evidence="4">DUF3887 domain-containing protein</fullName>
    </recommendedName>
</protein>
<gene>
    <name evidence="2" type="ORF">GCM10022393_08770</name>
</gene>
<feature type="signal peptide" evidence="1">
    <location>
        <begin position="1"/>
        <end position="19"/>
    </location>
</feature>
<keyword evidence="1" id="KW-0732">Signal</keyword>
<comment type="caution">
    <text evidence="2">The sequence shown here is derived from an EMBL/GenBank/DDBJ whole genome shotgun (WGS) entry which is preliminary data.</text>
</comment>